<evidence type="ECO:0000259" key="2">
    <source>
        <dbReference type="Pfam" id="PF04892"/>
    </source>
</evidence>
<dbReference type="Pfam" id="PF04892">
    <property type="entry name" value="VanZ"/>
    <property type="match status" value="1"/>
</dbReference>
<feature type="transmembrane region" description="Helical" evidence="1">
    <location>
        <begin position="92"/>
        <end position="111"/>
    </location>
</feature>
<dbReference type="EMBL" id="ASRV01000246">
    <property type="protein sequence ID" value="EOR19865.1"/>
    <property type="molecule type" value="Genomic_DNA"/>
</dbReference>
<protein>
    <submittedName>
        <fullName evidence="3">Phosphotransbutyrylase</fullName>
    </submittedName>
</protein>
<keyword evidence="1" id="KW-0812">Transmembrane</keyword>
<organism evidence="3 4">
    <name type="scientific">Clostridium sartagoforme AAU1</name>
    <dbReference type="NCBI Taxonomy" id="1202534"/>
    <lineage>
        <taxon>Bacteria</taxon>
        <taxon>Bacillati</taxon>
        <taxon>Bacillota</taxon>
        <taxon>Clostridia</taxon>
        <taxon>Eubacteriales</taxon>
        <taxon>Clostridiaceae</taxon>
        <taxon>Clostridium</taxon>
    </lineage>
</organism>
<dbReference type="Proteomes" id="UP000013988">
    <property type="component" value="Unassembled WGS sequence"/>
</dbReference>
<feature type="transmembrane region" description="Helical" evidence="1">
    <location>
        <begin position="7"/>
        <end position="25"/>
    </location>
</feature>
<proteinExistence type="predicted"/>
<evidence type="ECO:0000313" key="3">
    <source>
        <dbReference type="EMBL" id="EOR19865.1"/>
    </source>
</evidence>
<dbReference type="OrthoDB" id="291892at2"/>
<feature type="transmembrane region" description="Helical" evidence="1">
    <location>
        <begin position="67"/>
        <end position="85"/>
    </location>
</feature>
<feature type="domain" description="VanZ-like" evidence="2">
    <location>
        <begin position="10"/>
        <end position="139"/>
    </location>
</feature>
<dbReference type="PATRIC" id="fig|1202534.3.peg.3952"/>
<comment type="caution">
    <text evidence="3">The sequence shown here is derived from an EMBL/GenBank/DDBJ whole genome shotgun (WGS) entry which is preliminary data.</text>
</comment>
<keyword evidence="1" id="KW-1133">Transmembrane helix</keyword>
<keyword evidence="1" id="KW-0472">Membrane</keyword>
<evidence type="ECO:0000256" key="1">
    <source>
        <dbReference type="SAM" id="Phobius"/>
    </source>
</evidence>
<dbReference type="InterPro" id="IPR006976">
    <property type="entry name" value="VanZ-like"/>
</dbReference>
<feature type="transmembrane region" description="Helical" evidence="1">
    <location>
        <begin position="117"/>
        <end position="136"/>
    </location>
</feature>
<dbReference type="PIRSF" id="PIRSF019083">
    <property type="entry name" value="UCP019083_VanZ"/>
    <property type="match status" value="1"/>
</dbReference>
<dbReference type="RefSeq" id="WP_016209165.1">
    <property type="nucleotide sequence ID" value="NZ_ASRV01000246.1"/>
</dbReference>
<dbReference type="InterPro" id="IPR016747">
    <property type="entry name" value="Phosphotransbutyrylase"/>
</dbReference>
<gene>
    <name evidence="3" type="ORF">A500_19819</name>
</gene>
<sequence length="147" mass="16947">MSKNKKIISWIMLLIWMSIIFYMSHQPGDISSGQSDLVVKALNFIGIELNEYFGELTTLIVRKVAHFSEYLILFLLACNVSKFYIKNKKNMIYSIVFVFLYACTDEIHQYFIPGRSMSFKDVLIDTSGAVIGYLVIKLIKAIKIKKD</sequence>
<dbReference type="NCBIfam" id="NF037970">
    <property type="entry name" value="vanZ_1"/>
    <property type="match status" value="1"/>
</dbReference>
<name>R9BT60_9CLOT</name>
<reference evidence="3 4" key="1">
    <citation type="submission" date="2013-03" db="EMBL/GenBank/DDBJ databases">
        <title>Whole genome shotgun sequencing of Clostridium sartagoforme AAU1.</title>
        <authorList>
            <person name="Joshi C.G."/>
            <person name="Duggirala S.M."/>
            <person name="Nathani N.M."/>
            <person name="Bhatt V.D."/>
            <person name="Patel A.K."/>
            <person name="Pandya P.R."/>
            <person name="KaPatel J.A."/>
        </authorList>
    </citation>
    <scope>NUCLEOTIDE SEQUENCE [LARGE SCALE GENOMIC DNA]</scope>
    <source>
        <strain evidence="3 4">AAU1</strain>
    </source>
</reference>
<evidence type="ECO:0000313" key="4">
    <source>
        <dbReference type="Proteomes" id="UP000013988"/>
    </source>
</evidence>
<accession>R9BT60</accession>
<keyword evidence="4" id="KW-1185">Reference proteome</keyword>
<dbReference type="AlphaFoldDB" id="R9BT60"/>